<evidence type="ECO:0000256" key="4">
    <source>
        <dbReference type="ARBA" id="ARBA00022630"/>
    </source>
</evidence>
<dbReference type="RefSeq" id="WP_019350327.1">
    <property type="nucleotide sequence ID" value="NZ_JAPHOO010000002.1"/>
</dbReference>
<comment type="pathway">
    <text evidence="2">Cofactor biosynthesis; ubiquinone biosynthesis.</text>
</comment>
<dbReference type="InterPro" id="IPR036188">
    <property type="entry name" value="FAD/NAD-bd_sf"/>
</dbReference>
<comment type="cofactor">
    <cofactor evidence="1">
        <name>FAD</name>
        <dbReference type="ChEBI" id="CHEBI:57692"/>
    </cofactor>
</comment>
<comment type="similarity">
    <text evidence="3">Belongs to the UbiH/COQ6 family.</text>
</comment>
<protein>
    <submittedName>
        <fullName evidence="9">2-octaprenyl-3-methyl-6-methoxy-1,4-benzoquinol hydroxylase</fullName>
        <ecNumber evidence="9">1.14.13.-</ecNumber>
    </submittedName>
</protein>
<evidence type="ECO:0000256" key="5">
    <source>
        <dbReference type="ARBA" id="ARBA00022827"/>
    </source>
</evidence>
<dbReference type="PANTHER" id="PTHR43876">
    <property type="entry name" value="UBIQUINONE BIOSYNTHESIS MONOOXYGENASE COQ6, MITOCHONDRIAL"/>
    <property type="match status" value="1"/>
</dbReference>
<keyword evidence="5" id="KW-0274">FAD</keyword>
<dbReference type="SUPFAM" id="SSF51905">
    <property type="entry name" value="FAD/NAD(P)-binding domain"/>
    <property type="match status" value="1"/>
</dbReference>
<dbReference type="NCBIfam" id="TIGR01988">
    <property type="entry name" value="Ubi-OHases"/>
    <property type="match status" value="1"/>
</dbReference>
<dbReference type="GO" id="GO:0004497">
    <property type="term" value="F:monooxygenase activity"/>
    <property type="evidence" value="ECO:0007669"/>
    <property type="project" value="UniProtKB-KW"/>
</dbReference>
<gene>
    <name evidence="9" type="primary">ubiF</name>
    <name evidence="9" type="ORF">NCTC11370_03217</name>
</gene>
<dbReference type="EC" id="1.14.13.-" evidence="9"/>
<dbReference type="GO" id="GO:0071949">
    <property type="term" value="F:FAD binding"/>
    <property type="evidence" value="ECO:0007669"/>
    <property type="project" value="InterPro"/>
</dbReference>
<evidence type="ECO:0000256" key="6">
    <source>
        <dbReference type="ARBA" id="ARBA00023002"/>
    </source>
</evidence>
<dbReference type="InterPro" id="IPR051205">
    <property type="entry name" value="UbiH/COQ6_monooxygenase"/>
</dbReference>
<dbReference type="Pfam" id="PF01494">
    <property type="entry name" value="FAD_binding_3"/>
    <property type="match status" value="1"/>
</dbReference>
<organism evidence="9 10">
    <name type="scientific">Fluoribacter dumoffii</name>
    <dbReference type="NCBI Taxonomy" id="463"/>
    <lineage>
        <taxon>Bacteria</taxon>
        <taxon>Pseudomonadati</taxon>
        <taxon>Pseudomonadota</taxon>
        <taxon>Gammaproteobacteria</taxon>
        <taxon>Legionellales</taxon>
        <taxon>Legionellaceae</taxon>
        <taxon>Fluoribacter</taxon>
    </lineage>
</organism>
<dbReference type="AlphaFoldDB" id="A0A377GE75"/>
<evidence type="ECO:0000256" key="3">
    <source>
        <dbReference type="ARBA" id="ARBA00005349"/>
    </source>
</evidence>
<sequence>MSLQFNVLIVGGGVVGLTAALAMAQRGYSVAVIDAGSLTADCAKPDVRVYAINHASQELLHQLNVWQHVQNSRLSPYRRMYVWDAESKAHIDFDSCFVGAKNLGSIIEESVLKHALLQQVSAQPSIHLFPNHCVDEVFCEEWGVKVCSNQQTWEGHLLMIADGANSPVRQKLKVPLTSWSYDQHALVATVSVENAHQGTAYQVFRADGPLAFLPLADAHQCSIVWSTTPEQAKKLMNFSEQEFNDSLSKAFANKLGKVELQSPRHYFPLQMRHVKHYAGNRWLLLGDAAHTIHPLAGLGLNLGLADIRSWIQCLDTAHDRLVSPKALGAYQRARKNEVWQIILLMEGFKRLFSNSFMPIVGLRGLGLTLCNRFTPIKRLFIEHAQGMSQ</sequence>
<evidence type="ECO:0000256" key="1">
    <source>
        <dbReference type="ARBA" id="ARBA00001974"/>
    </source>
</evidence>
<feature type="domain" description="FAD-binding" evidence="8">
    <location>
        <begin position="6"/>
        <end position="342"/>
    </location>
</feature>
<dbReference type="GO" id="GO:0006744">
    <property type="term" value="P:ubiquinone biosynthetic process"/>
    <property type="evidence" value="ECO:0007669"/>
    <property type="project" value="UniProtKB-UniPathway"/>
</dbReference>
<dbReference type="Gene3D" id="3.50.50.60">
    <property type="entry name" value="FAD/NAD(P)-binding domain"/>
    <property type="match status" value="2"/>
</dbReference>
<reference evidence="9 10" key="1">
    <citation type="submission" date="2018-06" db="EMBL/GenBank/DDBJ databases">
        <authorList>
            <consortium name="Pathogen Informatics"/>
            <person name="Doyle S."/>
        </authorList>
    </citation>
    <scope>NUCLEOTIDE SEQUENCE [LARGE SCALE GENOMIC DNA]</scope>
    <source>
        <strain evidence="9 10">NCTC11370</strain>
    </source>
</reference>
<name>A0A377GE75_9GAMM</name>
<keyword evidence="10" id="KW-1185">Reference proteome</keyword>
<proteinExistence type="inferred from homology"/>
<dbReference type="PANTHER" id="PTHR43876:SF7">
    <property type="entry name" value="UBIQUINONE BIOSYNTHESIS MONOOXYGENASE COQ6, MITOCHONDRIAL"/>
    <property type="match status" value="1"/>
</dbReference>
<dbReference type="OrthoDB" id="9769565at2"/>
<accession>A0A377GE75</accession>
<evidence type="ECO:0000259" key="8">
    <source>
        <dbReference type="Pfam" id="PF01494"/>
    </source>
</evidence>
<dbReference type="InterPro" id="IPR010971">
    <property type="entry name" value="UbiH/COQ6"/>
</dbReference>
<dbReference type="STRING" id="1094715.GCA_000236165_03203"/>
<dbReference type="PRINTS" id="PR00420">
    <property type="entry name" value="RNGMNOXGNASE"/>
</dbReference>
<dbReference type="InterPro" id="IPR002938">
    <property type="entry name" value="FAD-bd"/>
</dbReference>
<dbReference type="UniPathway" id="UPA00232"/>
<dbReference type="EMBL" id="UGGT01000001">
    <property type="protein sequence ID" value="STO23113.1"/>
    <property type="molecule type" value="Genomic_DNA"/>
</dbReference>
<evidence type="ECO:0000256" key="2">
    <source>
        <dbReference type="ARBA" id="ARBA00004749"/>
    </source>
</evidence>
<dbReference type="Proteomes" id="UP000254554">
    <property type="component" value="Unassembled WGS sequence"/>
</dbReference>
<evidence type="ECO:0000313" key="9">
    <source>
        <dbReference type="EMBL" id="STO23113.1"/>
    </source>
</evidence>
<dbReference type="GeneID" id="93294082"/>
<keyword evidence="6 9" id="KW-0560">Oxidoreductase</keyword>
<keyword evidence="4" id="KW-0285">Flavoprotein</keyword>
<keyword evidence="7" id="KW-0503">Monooxygenase</keyword>
<dbReference type="GO" id="GO:0016705">
    <property type="term" value="F:oxidoreductase activity, acting on paired donors, with incorporation or reduction of molecular oxygen"/>
    <property type="evidence" value="ECO:0007669"/>
    <property type="project" value="InterPro"/>
</dbReference>
<evidence type="ECO:0000256" key="7">
    <source>
        <dbReference type="ARBA" id="ARBA00023033"/>
    </source>
</evidence>
<evidence type="ECO:0000313" key="10">
    <source>
        <dbReference type="Proteomes" id="UP000254554"/>
    </source>
</evidence>